<evidence type="ECO:0008006" key="4">
    <source>
        <dbReference type="Google" id="ProtNLM"/>
    </source>
</evidence>
<keyword evidence="3" id="KW-1185">Reference proteome</keyword>
<organism evidence="2 3">
    <name type="scientific">Paeniroseomonas aquatica</name>
    <dbReference type="NCBI Taxonomy" id="373043"/>
    <lineage>
        <taxon>Bacteria</taxon>
        <taxon>Pseudomonadati</taxon>
        <taxon>Pseudomonadota</taxon>
        <taxon>Alphaproteobacteria</taxon>
        <taxon>Acetobacterales</taxon>
        <taxon>Acetobacteraceae</taxon>
        <taxon>Paeniroseomonas</taxon>
    </lineage>
</organism>
<dbReference type="InterPro" id="IPR029052">
    <property type="entry name" value="Metallo-depent_PP-like"/>
</dbReference>
<protein>
    <recommendedName>
        <fullName evidence="4">Calcineurin-like phosphoesterase domain-containing protein</fullName>
    </recommendedName>
</protein>
<evidence type="ECO:0000313" key="3">
    <source>
        <dbReference type="Proteomes" id="UP001529369"/>
    </source>
</evidence>
<feature type="signal peptide" evidence="1">
    <location>
        <begin position="1"/>
        <end position="18"/>
    </location>
</feature>
<dbReference type="Proteomes" id="UP001529369">
    <property type="component" value="Unassembled WGS sequence"/>
</dbReference>
<evidence type="ECO:0000256" key="1">
    <source>
        <dbReference type="SAM" id="SignalP"/>
    </source>
</evidence>
<gene>
    <name evidence="2" type="ORF">QWZ14_07585</name>
</gene>
<name>A0ABT8A368_9PROT</name>
<evidence type="ECO:0000313" key="2">
    <source>
        <dbReference type="EMBL" id="MDN3564227.1"/>
    </source>
</evidence>
<sequence length="327" mass="34707">MRAFLLLLLLALPATADAEPFRFVAFGDMPYCNGRDEAACAGELARVEALVGTINAAAPAFSIFLGDTKGGAEACTDAIIIGRTAGWMGRLAAPLVYTPGDNEWTDCWQPRAGGWDPLDRLRLLREHFFAEPRSLGQASMPLLRQADADPAHALFVENARWERDGVTFLTLHVPGSDNNRPLDRDPALPPGAAAEYPARDAANRAWLEAGFAAASAAGSRAVVVALQADMYYRDRCGRGLFAGHFAARAALAGAARAFGRPVLLLHGDSHFWLQDHPAPEAPNLMRVMVPGDGDTRAVVVTVDPAAAAPFGFALIGAEDRVAPPGCG</sequence>
<feature type="chain" id="PRO_5045565637" description="Calcineurin-like phosphoesterase domain-containing protein" evidence="1">
    <location>
        <begin position="19"/>
        <end position="327"/>
    </location>
</feature>
<dbReference type="EMBL" id="JAUFPN010000069">
    <property type="protein sequence ID" value="MDN3564227.1"/>
    <property type="molecule type" value="Genomic_DNA"/>
</dbReference>
<keyword evidence="1" id="KW-0732">Signal</keyword>
<dbReference type="SUPFAM" id="SSF56300">
    <property type="entry name" value="Metallo-dependent phosphatases"/>
    <property type="match status" value="1"/>
</dbReference>
<accession>A0ABT8A368</accession>
<comment type="caution">
    <text evidence="2">The sequence shown here is derived from an EMBL/GenBank/DDBJ whole genome shotgun (WGS) entry which is preliminary data.</text>
</comment>
<dbReference type="RefSeq" id="WP_290316017.1">
    <property type="nucleotide sequence ID" value="NZ_JAUFPN010000069.1"/>
</dbReference>
<reference evidence="3" key="1">
    <citation type="journal article" date="2019" name="Int. J. Syst. Evol. Microbiol.">
        <title>The Global Catalogue of Microorganisms (GCM) 10K type strain sequencing project: providing services to taxonomists for standard genome sequencing and annotation.</title>
        <authorList>
            <consortium name="The Broad Institute Genomics Platform"/>
            <consortium name="The Broad Institute Genome Sequencing Center for Infectious Disease"/>
            <person name="Wu L."/>
            <person name="Ma J."/>
        </authorList>
    </citation>
    <scope>NUCLEOTIDE SEQUENCE [LARGE SCALE GENOMIC DNA]</scope>
    <source>
        <strain evidence="3">CECT 7131</strain>
    </source>
</reference>
<proteinExistence type="predicted"/>